<comment type="caution">
    <text evidence="2">The sequence shown here is derived from an EMBL/GenBank/DDBJ whole genome shotgun (WGS) entry which is preliminary data.</text>
</comment>
<organism evidence="2 3">
    <name type="scientific">Niabella ginsengisoli</name>
    <dbReference type="NCBI Taxonomy" id="522298"/>
    <lineage>
        <taxon>Bacteria</taxon>
        <taxon>Pseudomonadati</taxon>
        <taxon>Bacteroidota</taxon>
        <taxon>Chitinophagia</taxon>
        <taxon>Chitinophagales</taxon>
        <taxon>Chitinophagaceae</taxon>
        <taxon>Niabella</taxon>
    </lineage>
</organism>
<dbReference type="Pfam" id="PF03544">
    <property type="entry name" value="TonB_C"/>
    <property type="match status" value="1"/>
</dbReference>
<dbReference type="Gene3D" id="3.30.1150.10">
    <property type="match status" value="1"/>
</dbReference>
<evidence type="ECO:0000259" key="1">
    <source>
        <dbReference type="Pfam" id="PF03544"/>
    </source>
</evidence>
<sequence length="211" mass="23542">MLPVATIIIALFGFTYKKEIKEAVAEIPAVTTNLSSNISTHDSQKSKIKIVTPKTDTIPSNKRKLNISEDNIYTPIMRGVTLVSYSSDSLEDIGKEKNEVYTLVNIDASYPGGQDAWKTFLMRHIDADIPRKNGAPVGNYNAIIQFRINKNGEVNDVKAVTEMGFGMEEEAIKVIKKSDKWNPAILNGVAQTSYRKQQVSFQVLPKKIHQN</sequence>
<protein>
    <submittedName>
        <fullName evidence="2">Energy transducer TonB</fullName>
    </submittedName>
</protein>
<reference evidence="2 3" key="1">
    <citation type="submission" date="2022-02" db="EMBL/GenBank/DDBJ databases">
        <authorList>
            <person name="Min J."/>
        </authorList>
    </citation>
    <scope>NUCLEOTIDE SEQUENCE [LARGE SCALE GENOMIC DNA]</scope>
    <source>
        <strain evidence="2 3">GR10-1</strain>
    </source>
</reference>
<gene>
    <name evidence="2" type="ORF">MKP09_12700</name>
</gene>
<name>A0ABS9SK22_9BACT</name>
<dbReference type="InterPro" id="IPR037682">
    <property type="entry name" value="TonB_C"/>
</dbReference>
<proteinExistence type="predicted"/>
<dbReference type="EMBL" id="JAKWBL010000002">
    <property type="protein sequence ID" value="MCH5598709.1"/>
    <property type="molecule type" value="Genomic_DNA"/>
</dbReference>
<feature type="domain" description="TonB C-terminal" evidence="1">
    <location>
        <begin position="143"/>
        <end position="202"/>
    </location>
</feature>
<dbReference type="SUPFAM" id="SSF74653">
    <property type="entry name" value="TolA/TonB C-terminal domain"/>
    <property type="match status" value="1"/>
</dbReference>
<dbReference type="Proteomes" id="UP001202248">
    <property type="component" value="Unassembled WGS sequence"/>
</dbReference>
<evidence type="ECO:0000313" key="3">
    <source>
        <dbReference type="Proteomes" id="UP001202248"/>
    </source>
</evidence>
<accession>A0ABS9SK22</accession>
<keyword evidence="3" id="KW-1185">Reference proteome</keyword>
<dbReference type="RefSeq" id="WP_240830693.1">
    <property type="nucleotide sequence ID" value="NZ_JAKWBL010000002.1"/>
</dbReference>
<evidence type="ECO:0000313" key="2">
    <source>
        <dbReference type="EMBL" id="MCH5598709.1"/>
    </source>
</evidence>